<feature type="transmembrane region" description="Helical" evidence="1">
    <location>
        <begin position="433"/>
        <end position="455"/>
    </location>
</feature>
<feature type="transmembrane region" description="Helical" evidence="1">
    <location>
        <begin position="405"/>
        <end position="427"/>
    </location>
</feature>
<dbReference type="STRING" id="1279009.ADICEAN_00883"/>
<dbReference type="GO" id="GO:0005886">
    <property type="term" value="C:plasma membrane"/>
    <property type="evidence" value="ECO:0007669"/>
    <property type="project" value="UniProtKB-SubCell"/>
</dbReference>
<dbReference type="eggNOG" id="COG1277">
    <property type="taxonomic scope" value="Bacteria"/>
</dbReference>
<gene>
    <name evidence="2" type="ORF">ADICEAN_00883</name>
</gene>
<protein>
    <submittedName>
        <fullName evidence="2">ABC-2 family transporter protein</fullName>
    </submittedName>
</protein>
<feature type="transmembrane region" description="Helical" evidence="1">
    <location>
        <begin position="20"/>
        <end position="39"/>
    </location>
</feature>
<evidence type="ECO:0000313" key="3">
    <source>
        <dbReference type="Proteomes" id="UP000011910"/>
    </source>
</evidence>
<feature type="transmembrane region" description="Helical" evidence="1">
    <location>
        <begin position="59"/>
        <end position="80"/>
    </location>
</feature>
<organism evidence="2 3">
    <name type="scientific">Cesiribacter andamanensis AMV16</name>
    <dbReference type="NCBI Taxonomy" id="1279009"/>
    <lineage>
        <taxon>Bacteria</taxon>
        <taxon>Pseudomonadati</taxon>
        <taxon>Bacteroidota</taxon>
        <taxon>Cytophagia</taxon>
        <taxon>Cytophagales</taxon>
        <taxon>Cesiribacteraceae</taxon>
        <taxon>Cesiribacter</taxon>
    </lineage>
</organism>
<feature type="transmembrane region" description="Helical" evidence="1">
    <location>
        <begin position="268"/>
        <end position="288"/>
    </location>
</feature>
<feature type="transmembrane region" description="Helical" evidence="1">
    <location>
        <begin position="342"/>
        <end position="360"/>
    </location>
</feature>
<dbReference type="RefSeq" id="WP_009194285.1">
    <property type="nucleotide sequence ID" value="NZ_AODQ01000013.1"/>
</dbReference>
<dbReference type="EMBL" id="AODQ01000013">
    <property type="protein sequence ID" value="EMR04012.1"/>
    <property type="molecule type" value="Genomic_DNA"/>
</dbReference>
<feature type="transmembrane region" description="Helical" evidence="1">
    <location>
        <begin position="175"/>
        <end position="193"/>
    </location>
</feature>
<dbReference type="AlphaFoldDB" id="M7N9R6"/>
<evidence type="ECO:0000256" key="1">
    <source>
        <dbReference type="SAM" id="Phobius"/>
    </source>
</evidence>
<evidence type="ECO:0000313" key="2">
    <source>
        <dbReference type="EMBL" id="EMR04012.1"/>
    </source>
</evidence>
<keyword evidence="1" id="KW-0472">Membrane</keyword>
<reference evidence="2 3" key="1">
    <citation type="journal article" date="2013" name="Genome Announc.">
        <title>Draft Genome Sequence of Cesiribacter andamanensis Strain AMV16T, Isolated from a Soil Sample from a Mud Volcano in the Andaman Islands, India.</title>
        <authorList>
            <person name="Shivaji S."/>
            <person name="Ara S."/>
            <person name="Begum Z."/>
            <person name="Srinivas T.N."/>
            <person name="Singh A."/>
            <person name="Kumar Pinnaka A."/>
        </authorList>
    </citation>
    <scope>NUCLEOTIDE SEQUENCE [LARGE SCALE GENOMIC DNA]</scope>
    <source>
        <strain evidence="2 3">AMV16</strain>
    </source>
</reference>
<proteinExistence type="predicted"/>
<feature type="transmembrane region" description="Helical" evidence="1">
    <location>
        <begin position="493"/>
        <end position="513"/>
    </location>
</feature>
<keyword evidence="3" id="KW-1185">Reference proteome</keyword>
<feature type="transmembrane region" description="Helical" evidence="1">
    <location>
        <begin position="366"/>
        <end position="384"/>
    </location>
</feature>
<dbReference type="OrthoDB" id="6017159at2"/>
<accession>M7N9R6</accession>
<name>M7N9R6_9BACT</name>
<sequence length="523" mass="57118">MYSLYHIARADFLQRVRSPLFLLTLGVCLYAAYTFVPSPEADYITVRLGNYRGLYNATWVGHMVAMMCSVFLSLFGFYLVNNSVKRDYETGLGQIIATTQVSKLQYLMGKALSNFAVLLTIVLAVAGMATVLLLLYSETGSLTLWQLYLPFLWIPLPALFFIACLAAVAESFRRLNAGLVNILYFIGFMFFLGNSHSSHSLQGVGAFAFDLFGVENSFHLLKAQLSQQVSDYSGGQSIGFLHGDGRHAIQTVEFAAVSPSPLQLLYRLYWLGLAGLLLVLGAAAFRRFDPAYETTKRGAGRAKGATGTPTPYSRLPLPRLRFSTLPLLLAEARLMLRGQSHWWWLATGGLFVATFFVDLQLAHQRLLLLLWLLQVLVWSALGSREKINQTEQLLFAAPHVLSRQLLASWGAAVLWALLLAAGVLLRSALAGEVYAAGALLAAVFFLPSLAIFAGILTGGGKLFQVVLLILCYGVFQGMPYVDFMGAVAGSREWGLPYLVAAGSAALLAGSLLGRKRQSGMPGR</sequence>
<dbReference type="Proteomes" id="UP000011910">
    <property type="component" value="Unassembled WGS sequence"/>
</dbReference>
<comment type="caution">
    <text evidence="2">The sequence shown here is derived from an EMBL/GenBank/DDBJ whole genome shotgun (WGS) entry which is preliminary data.</text>
</comment>
<keyword evidence="1" id="KW-1133">Transmembrane helix</keyword>
<keyword evidence="1" id="KW-0812">Transmembrane</keyword>
<feature type="transmembrane region" description="Helical" evidence="1">
    <location>
        <begin position="148"/>
        <end position="168"/>
    </location>
</feature>
<feature type="transmembrane region" description="Helical" evidence="1">
    <location>
        <begin position="462"/>
        <end position="481"/>
    </location>
</feature>
<feature type="transmembrane region" description="Helical" evidence="1">
    <location>
        <begin position="112"/>
        <end position="136"/>
    </location>
</feature>
<dbReference type="GO" id="GO:0140359">
    <property type="term" value="F:ABC-type transporter activity"/>
    <property type="evidence" value="ECO:0007669"/>
    <property type="project" value="InterPro"/>
</dbReference>